<dbReference type="Gene3D" id="3.30.2310.20">
    <property type="entry name" value="RelE-like"/>
    <property type="match status" value="1"/>
</dbReference>
<dbReference type="InterPro" id="IPR051803">
    <property type="entry name" value="TA_system_RelE-like_toxin"/>
</dbReference>
<accession>A0A0H2XBV0</accession>
<evidence type="ECO:0000256" key="1">
    <source>
        <dbReference type="ARBA" id="ARBA00006226"/>
    </source>
</evidence>
<dbReference type="EMBL" id="CP000050">
    <property type="protein sequence ID" value="AAY50255.1"/>
    <property type="molecule type" value="Genomic_DNA"/>
</dbReference>
<reference evidence="3 4" key="1">
    <citation type="journal article" date="2005" name="Genome Res.">
        <title>Comparative and functional genomic analyses of the pathogenicity of phytopathogen Xanthomonas campestris pv. campestris.</title>
        <authorList>
            <person name="Qian W."/>
            <person name="Jia Y."/>
            <person name="Ren S.X."/>
            <person name="He Y.Q."/>
            <person name="Feng J.X."/>
            <person name="Lu L.F."/>
            <person name="Sun Q."/>
            <person name="Ying G."/>
            <person name="Tang D.J."/>
            <person name="Tang H."/>
            <person name="Wu W."/>
            <person name="Hao P."/>
            <person name="Wang L."/>
            <person name="Jiang B.L."/>
            <person name="Zeng S."/>
            <person name="Gu W.Y."/>
            <person name="Lu G."/>
            <person name="Rong L."/>
            <person name="Tian Y."/>
            <person name="Yao Z."/>
            <person name="Fu G."/>
            <person name="Chen B."/>
            <person name="Fang R."/>
            <person name="Qiang B."/>
            <person name="Chen Z."/>
            <person name="Zhao G.P."/>
            <person name="Tang J.L."/>
            <person name="He C."/>
        </authorList>
    </citation>
    <scope>NUCLEOTIDE SEQUENCE [LARGE SCALE GENOMIC DNA]</scope>
    <source>
        <strain evidence="3 4">8004</strain>
    </source>
</reference>
<keyword evidence="2" id="KW-1277">Toxin-antitoxin system</keyword>
<evidence type="ECO:0000256" key="2">
    <source>
        <dbReference type="ARBA" id="ARBA00022649"/>
    </source>
</evidence>
<proteinExistence type="inferred from homology"/>
<dbReference type="RefSeq" id="WP_011036235.1">
    <property type="nucleotide sequence ID" value="NC_007086.1"/>
</dbReference>
<evidence type="ECO:0000313" key="4">
    <source>
        <dbReference type="Proteomes" id="UP000000420"/>
    </source>
</evidence>
<evidence type="ECO:0008006" key="5">
    <source>
        <dbReference type="Google" id="ProtNLM"/>
    </source>
</evidence>
<gene>
    <name evidence="3" type="ordered locus">XC_3211</name>
</gene>
<sequence length="105" mass="11994">MKPARWRPLALRDVDEAAAWYGAEGGLALELAFTKALESAVTTLMRNPAAGSSRHAVVLKLPQIRVWPLKRFPYLLFYNERATDIVIWRVLHMQRDIPAWMSAHP</sequence>
<evidence type="ECO:0000313" key="3">
    <source>
        <dbReference type="EMBL" id="AAY50255.1"/>
    </source>
</evidence>
<dbReference type="Pfam" id="PF05016">
    <property type="entry name" value="ParE_toxin"/>
    <property type="match status" value="1"/>
</dbReference>
<dbReference type="AlphaFoldDB" id="A0A0H2XBV0"/>
<name>A0A0H2XBV0_XANC8</name>
<organism evidence="3 4">
    <name type="scientific">Xanthomonas campestris pv. campestris (strain 8004)</name>
    <dbReference type="NCBI Taxonomy" id="314565"/>
    <lineage>
        <taxon>Bacteria</taxon>
        <taxon>Pseudomonadati</taxon>
        <taxon>Pseudomonadota</taxon>
        <taxon>Gammaproteobacteria</taxon>
        <taxon>Lysobacterales</taxon>
        <taxon>Lysobacteraceae</taxon>
        <taxon>Xanthomonas</taxon>
    </lineage>
</organism>
<comment type="similarity">
    <text evidence="1">Belongs to the RelE toxin family.</text>
</comment>
<dbReference type="HOGENOM" id="CLU_147162_1_0_6"/>
<dbReference type="PANTHER" id="PTHR33755">
    <property type="entry name" value="TOXIN PARE1-RELATED"/>
    <property type="match status" value="1"/>
</dbReference>
<dbReference type="InterPro" id="IPR007712">
    <property type="entry name" value="RelE/ParE_toxin"/>
</dbReference>
<dbReference type="Proteomes" id="UP000000420">
    <property type="component" value="Chromosome"/>
</dbReference>
<protein>
    <recommendedName>
        <fullName evidence="5">Type II toxin-antitoxin system RelE/ParE family toxin</fullName>
    </recommendedName>
</protein>
<dbReference type="InterPro" id="IPR035093">
    <property type="entry name" value="RelE/ParE_toxin_dom_sf"/>
</dbReference>
<dbReference type="KEGG" id="xcb:XC_3211"/>
<dbReference type="PANTHER" id="PTHR33755:SF8">
    <property type="entry name" value="TOXIN PARE2"/>
    <property type="match status" value="1"/>
</dbReference>